<sequence>MTAWPQRPSHIGLVHACFILQCSSDQCYHTYEMLASTSLYPTDSTATMYLPTFNPSFQSNG</sequence>
<keyword evidence="1" id="KW-0732">Signal</keyword>
<feature type="chain" id="PRO_5002128325" evidence="1">
    <location>
        <begin position="25"/>
        <end position="61"/>
    </location>
</feature>
<accession>A0A0B7BRA3</accession>
<dbReference type="EMBL" id="HACG01048618">
    <property type="protein sequence ID" value="CEK95483.1"/>
    <property type="molecule type" value="Transcribed_RNA"/>
</dbReference>
<dbReference type="AlphaFoldDB" id="A0A0B7BRA3"/>
<evidence type="ECO:0000313" key="2">
    <source>
        <dbReference type="EMBL" id="CEK95483.1"/>
    </source>
</evidence>
<feature type="signal peptide" evidence="1">
    <location>
        <begin position="1"/>
        <end position="24"/>
    </location>
</feature>
<proteinExistence type="predicted"/>
<gene>
    <name evidence="2" type="primary">ORF207163</name>
</gene>
<protein>
    <submittedName>
        <fullName evidence="2">Uncharacterized protein</fullName>
    </submittedName>
</protein>
<evidence type="ECO:0000256" key="1">
    <source>
        <dbReference type="SAM" id="SignalP"/>
    </source>
</evidence>
<reference evidence="2" key="1">
    <citation type="submission" date="2014-12" db="EMBL/GenBank/DDBJ databases">
        <title>Insight into the proteome of Arion vulgaris.</title>
        <authorList>
            <person name="Aradska J."/>
            <person name="Bulat T."/>
            <person name="Smidak R."/>
            <person name="Sarate P."/>
            <person name="Gangsoo J."/>
            <person name="Sialana F."/>
            <person name="Bilban M."/>
            <person name="Lubec G."/>
        </authorList>
    </citation>
    <scope>NUCLEOTIDE SEQUENCE</scope>
    <source>
        <tissue evidence="2">Skin</tissue>
    </source>
</reference>
<organism evidence="2">
    <name type="scientific">Arion vulgaris</name>
    <dbReference type="NCBI Taxonomy" id="1028688"/>
    <lineage>
        <taxon>Eukaryota</taxon>
        <taxon>Metazoa</taxon>
        <taxon>Spiralia</taxon>
        <taxon>Lophotrochozoa</taxon>
        <taxon>Mollusca</taxon>
        <taxon>Gastropoda</taxon>
        <taxon>Heterobranchia</taxon>
        <taxon>Euthyneura</taxon>
        <taxon>Panpulmonata</taxon>
        <taxon>Eupulmonata</taxon>
        <taxon>Stylommatophora</taxon>
        <taxon>Helicina</taxon>
        <taxon>Arionoidea</taxon>
        <taxon>Arionidae</taxon>
        <taxon>Arion</taxon>
    </lineage>
</organism>
<name>A0A0B7BRA3_9EUPU</name>